<protein>
    <submittedName>
        <fullName evidence="5">Helix-turn-helix domain-containing protein</fullName>
    </submittedName>
</protein>
<keyword evidence="2" id="KW-0238">DNA-binding</keyword>
<dbReference type="SUPFAM" id="SSF51215">
    <property type="entry name" value="Regulatory protein AraC"/>
    <property type="match status" value="1"/>
</dbReference>
<keyword evidence="1" id="KW-0805">Transcription regulation</keyword>
<dbReference type="SUPFAM" id="SSF46689">
    <property type="entry name" value="Homeodomain-like"/>
    <property type="match status" value="1"/>
</dbReference>
<dbReference type="AlphaFoldDB" id="A0A921JHF4"/>
<accession>A0A921JHF4</accession>
<dbReference type="SMART" id="SM00342">
    <property type="entry name" value="HTH_ARAC"/>
    <property type="match status" value="1"/>
</dbReference>
<evidence type="ECO:0000256" key="1">
    <source>
        <dbReference type="ARBA" id="ARBA00023015"/>
    </source>
</evidence>
<dbReference type="Gene3D" id="1.10.10.60">
    <property type="entry name" value="Homeodomain-like"/>
    <property type="match status" value="1"/>
</dbReference>
<organism evidence="5 6">
    <name type="scientific">Candidatus Amulumruptor caecigallinarius</name>
    <dbReference type="NCBI Taxonomy" id="2109911"/>
    <lineage>
        <taxon>Bacteria</taxon>
        <taxon>Pseudomonadati</taxon>
        <taxon>Bacteroidota</taxon>
        <taxon>Bacteroidia</taxon>
        <taxon>Bacteroidales</taxon>
        <taxon>Muribaculaceae</taxon>
        <taxon>Candidatus Amulumruptor</taxon>
    </lineage>
</organism>
<sequence>MPISFAQLTSVISNYSTEYSLLDNDMMFAHITPSNGLPVIHEAVRIDGLMIVVGIKGELHLEIDLKECVVTPGSLICLGLDNIVRILKDSSHDFDAYAVIVSPSFMRDINIDLNVVNIPSIAKAKRTSQFPLITLHHDEQQMIYRLIETIHAYNSSKLISYYRRQIIMNLVATLIYHLMECGERISAEDSPNTADSIRPRRSLYLHEFMALVQKYHRSERSVSFYAEKLFISPKYLSLVIKETTGRSASQWIDDMVILEAKNLLRFSGKNIQQVAYELNFTNQSAFGKYFKHLTGMSPSQYQKQ</sequence>
<dbReference type="Pfam" id="PF12833">
    <property type="entry name" value="HTH_18"/>
    <property type="match status" value="1"/>
</dbReference>
<dbReference type="PANTHER" id="PTHR43280">
    <property type="entry name" value="ARAC-FAMILY TRANSCRIPTIONAL REGULATOR"/>
    <property type="match status" value="1"/>
</dbReference>
<dbReference type="InterPro" id="IPR009057">
    <property type="entry name" value="Homeodomain-like_sf"/>
</dbReference>
<dbReference type="GO" id="GO:0043565">
    <property type="term" value="F:sequence-specific DNA binding"/>
    <property type="evidence" value="ECO:0007669"/>
    <property type="project" value="InterPro"/>
</dbReference>
<dbReference type="GO" id="GO:0003700">
    <property type="term" value="F:DNA-binding transcription factor activity"/>
    <property type="evidence" value="ECO:0007669"/>
    <property type="project" value="InterPro"/>
</dbReference>
<evidence type="ECO:0000259" key="4">
    <source>
        <dbReference type="PROSITE" id="PS01124"/>
    </source>
</evidence>
<evidence type="ECO:0000256" key="3">
    <source>
        <dbReference type="ARBA" id="ARBA00023163"/>
    </source>
</evidence>
<dbReference type="InterPro" id="IPR037923">
    <property type="entry name" value="HTH-like"/>
</dbReference>
<feature type="domain" description="HTH araC/xylS-type" evidence="4">
    <location>
        <begin position="206"/>
        <end position="304"/>
    </location>
</feature>
<gene>
    <name evidence="5" type="ORF">K8V47_01720</name>
</gene>
<evidence type="ECO:0000256" key="2">
    <source>
        <dbReference type="ARBA" id="ARBA00023125"/>
    </source>
</evidence>
<name>A0A921JHF4_9BACT</name>
<dbReference type="PROSITE" id="PS01124">
    <property type="entry name" value="HTH_ARAC_FAMILY_2"/>
    <property type="match status" value="1"/>
</dbReference>
<dbReference type="EMBL" id="DYXT01000015">
    <property type="protein sequence ID" value="HJE38471.1"/>
    <property type="molecule type" value="Genomic_DNA"/>
</dbReference>
<reference evidence="5" key="2">
    <citation type="submission" date="2021-09" db="EMBL/GenBank/DDBJ databases">
        <authorList>
            <person name="Gilroy R."/>
        </authorList>
    </citation>
    <scope>NUCLEOTIDE SEQUENCE</scope>
    <source>
        <strain evidence="5">4100</strain>
    </source>
</reference>
<dbReference type="Proteomes" id="UP000711407">
    <property type="component" value="Unassembled WGS sequence"/>
</dbReference>
<dbReference type="PANTHER" id="PTHR43280:SF32">
    <property type="entry name" value="TRANSCRIPTIONAL REGULATORY PROTEIN"/>
    <property type="match status" value="1"/>
</dbReference>
<evidence type="ECO:0000313" key="5">
    <source>
        <dbReference type="EMBL" id="HJE38471.1"/>
    </source>
</evidence>
<evidence type="ECO:0000313" key="6">
    <source>
        <dbReference type="Proteomes" id="UP000711407"/>
    </source>
</evidence>
<comment type="caution">
    <text evidence="5">The sequence shown here is derived from an EMBL/GenBank/DDBJ whole genome shotgun (WGS) entry which is preliminary data.</text>
</comment>
<dbReference type="InterPro" id="IPR018060">
    <property type="entry name" value="HTH_AraC"/>
</dbReference>
<keyword evidence="3" id="KW-0804">Transcription</keyword>
<reference evidence="5" key="1">
    <citation type="journal article" date="2021" name="PeerJ">
        <title>Extensive microbial diversity within the chicken gut microbiome revealed by metagenomics and culture.</title>
        <authorList>
            <person name="Gilroy R."/>
            <person name="Ravi A."/>
            <person name="Getino M."/>
            <person name="Pursley I."/>
            <person name="Horton D.L."/>
            <person name="Alikhan N.F."/>
            <person name="Baker D."/>
            <person name="Gharbi K."/>
            <person name="Hall N."/>
            <person name="Watson M."/>
            <person name="Adriaenssens E.M."/>
            <person name="Foster-Nyarko E."/>
            <person name="Jarju S."/>
            <person name="Secka A."/>
            <person name="Antonio M."/>
            <person name="Oren A."/>
            <person name="Chaudhuri R.R."/>
            <person name="La Ragione R."/>
            <person name="Hildebrand F."/>
            <person name="Pallen M.J."/>
        </authorList>
    </citation>
    <scope>NUCLEOTIDE SEQUENCE</scope>
    <source>
        <strain evidence="5">4100</strain>
    </source>
</reference>
<proteinExistence type="predicted"/>